<gene>
    <name evidence="1" type="ORF">GGD89_002669</name>
</gene>
<organism evidence="1 2">
    <name type="scientific">Roseospira visakhapatnamensis</name>
    <dbReference type="NCBI Taxonomy" id="390880"/>
    <lineage>
        <taxon>Bacteria</taxon>
        <taxon>Pseudomonadati</taxon>
        <taxon>Pseudomonadota</taxon>
        <taxon>Alphaproteobacteria</taxon>
        <taxon>Rhodospirillales</taxon>
        <taxon>Rhodospirillaceae</taxon>
        <taxon>Roseospira</taxon>
    </lineage>
</organism>
<evidence type="ECO:0000313" key="2">
    <source>
        <dbReference type="Proteomes" id="UP000554286"/>
    </source>
</evidence>
<dbReference type="EMBL" id="JACIGK010000020">
    <property type="protein sequence ID" value="MBB4267031.1"/>
    <property type="molecule type" value="Genomic_DNA"/>
</dbReference>
<keyword evidence="2" id="KW-1185">Reference proteome</keyword>
<evidence type="ECO:0000313" key="1">
    <source>
        <dbReference type="EMBL" id="MBB4267031.1"/>
    </source>
</evidence>
<sequence>MDRHFQCTLCGRCCYGMLPLTVEEALERAGRVPLALVWMPVPKGARTFETVRRLGLEVSLGRHRTVAVLVSPMAYLPPAMPCPDLTADNRCAVHEVKPVRCRAMPFDPRRREDDQSDSLTPRPDWICDVSAAAPLVYEDGHILNRMAFDAEKAALQAQAPLLRAYAESRLRLSPNVLQDLKRVDPRRGVTGTLALSFTTLLPRLPDVDPTAFADAQAPVLEANLARTRSTGPEGPFHRYYREVLETVRADRR</sequence>
<accession>A0A7W6RFD1</accession>
<comment type="caution">
    <text evidence="1">The sequence shown here is derived from an EMBL/GenBank/DDBJ whole genome shotgun (WGS) entry which is preliminary data.</text>
</comment>
<name>A0A7W6RFD1_9PROT</name>
<dbReference type="RefSeq" id="WP_184046022.1">
    <property type="nucleotide sequence ID" value="NZ_JACIGK010000020.1"/>
</dbReference>
<proteinExistence type="predicted"/>
<dbReference type="Proteomes" id="UP000554286">
    <property type="component" value="Unassembled WGS sequence"/>
</dbReference>
<protein>
    <submittedName>
        <fullName evidence="1">Fe-S-cluster containining protein</fullName>
    </submittedName>
</protein>
<reference evidence="1 2" key="1">
    <citation type="submission" date="2020-08" db="EMBL/GenBank/DDBJ databases">
        <title>Genome sequencing of Purple Non-Sulfur Bacteria from various extreme environments.</title>
        <authorList>
            <person name="Mayer M."/>
        </authorList>
    </citation>
    <scope>NUCLEOTIDE SEQUENCE [LARGE SCALE GENOMIC DNA]</scope>
    <source>
        <strain evidence="1 2">JA131</strain>
    </source>
</reference>
<dbReference type="AlphaFoldDB" id="A0A7W6RFD1"/>